<feature type="compositionally biased region" description="Low complexity" evidence="1">
    <location>
        <begin position="41"/>
        <end position="52"/>
    </location>
</feature>
<dbReference type="InterPro" id="IPR023981">
    <property type="entry name" value="MftF"/>
</dbReference>
<evidence type="ECO:0000313" key="3">
    <source>
        <dbReference type="EMBL" id="KAA9373787.1"/>
    </source>
</evidence>
<keyword evidence="3" id="KW-0808">Transferase</keyword>
<dbReference type="SUPFAM" id="SSF53448">
    <property type="entry name" value="Nucleotide-diphospho-sugar transferases"/>
    <property type="match status" value="1"/>
</dbReference>
<sequence>MTLTNRTPRNRTPRNQTPRNQTSRDRTTGEESAGKQVHGGPAPSDPALSDPALNDRADGGLGDEEKSGGTDPRAAGRLPDGFTVRLNRRVRVRDGGRTLVGGAPTRVMYLTKAAADLFDGRRLRVRGRVSALLADRLLEAGLADPVVGDLPALDPSQVTVVVPVRDRPAALDRLLSGIGGRHRVIVVDDASAAPEAVAEVAAAHGAVLVTLAENAGPAAARNAGLRRVTTPYVAFADSDVVLEPGTVPTLLRHFADPRVAVAAPRVLGLRLPGRDRWILRYEDARSSLDLGLDPGIVRPRAPVSWVPSAFLLARADALGHGFSAEMRVGEDVDLVWRLARAGWRVRYEPAATVRHEHRTVVHDWLRRKAFYGTGADLLARRHGRDVAPAVLAPWSAAFVLALLAQRRWSLPAAALIFAGTAATMSAKVRRSEHPVRLALTLTSDGAVAAVWQATALLLRHWWPLAAVGCLLSKRLRRAVAAVAVMDALTDLRRTGAHLDPVRYAVARRLDDAAYGSGLWLGAIRGRSVRALLPDIRWKTRSSRPSR</sequence>
<organism evidence="3 4">
    <name type="scientific">Microbispora cellulosiformans</name>
    <dbReference type="NCBI Taxonomy" id="2614688"/>
    <lineage>
        <taxon>Bacteria</taxon>
        <taxon>Bacillati</taxon>
        <taxon>Actinomycetota</taxon>
        <taxon>Actinomycetes</taxon>
        <taxon>Streptosporangiales</taxon>
        <taxon>Streptosporangiaceae</taxon>
        <taxon>Microbispora</taxon>
    </lineage>
</organism>
<name>A0A5J5JRS1_9ACTN</name>
<protein>
    <submittedName>
        <fullName evidence="3">Mycofactocin system glycosyltransferase</fullName>
    </submittedName>
</protein>
<dbReference type="GO" id="GO:0016740">
    <property type="term" value="F:transferase activity"/>
    <property type="evidence" value="ECO:0007669"/>
    <property type="project" value="UniProtKB-KW"/>
</dbReference>
<dbReference type="InterPro" id="IPR029044">
    <property type="entry name" value="Nucleotide-diphossugar_trans"/>
</dbReference>
<feature type="compositionally biased region" description="Basic and acidic residues" evidence="1">
    <location>
        <begin position="22"/>
        <end position="33"/>
    </location>
</feature>
<proteinExistence type="predicted"/>
<reference evidence="3 4" key="1">
    <citation type="submission" date="2019-09" db="EMBL/GenBank/DDBJ databases">
        <title>Screening of Novel Bioactive Compounds from Soil-Associated.</title>
        <authorList>
            <person name="Gong X."/>
        </authorList>
    </citation>
    <scope>NUCLEOTIDE SEQUENCE [LARGE SCALE GENOMIC DNA]</scope>
    <source>
        <strain evidence="3 4">Gxj-6</strain>
    </source>
</reference>
<dbReference type="EMBL" id="VYTZ01000020">
    <property type="protein sequence ID" value="KAA9373787.1"/>
    <property type="molecule type" value="Genomic_DNA"/>
</dbReference>
<dbReference type="Proteomes" id="UP000327011">
    <property type="component" value="Unassembled WGS sequence"/>
</dbReference>
<feature type="compositionally biased region" description="Basic and acidic residues" evidence="1">
    <location>
        <begin position="53"/>
        <end position="68"/>
    </location>
</feature>
<feature type="region of interest" description="Disordered" evidence="1">
    <location>
        <begin position="1"/>
        <end position="81"/>
    </location>
</feature>
<accession>A0A5J5JRS1</accession>
<keyword evidence="4" id="KW-1185">Reference proteome</keyword>
<dbReference type="Pfam" id="PF00535">
    <property type="entry name" value="Glycos_transf_2"/>
    <property type="match status" value="1"/>
</dbReference>
<dbReference type="PANTHER" id="PTHR43646:SF6">
    <property type="entry name" value="PRE-MYCOFACTOCIN GLYCOSYLTRANSFERASE"/>
    <property type="match status" value="1"/>
</dbReference>
<feature type="domain" description="Glycosyltransferase 2-like" evidence="2">
    <location>
        <begin position="159"/>
        <end position="266"/>
    </location>
</feature>
<dbReference type="AlphaFoldDB" id="A0A5J5JRS1"/>
<evidence type="ECO:0000313" key="4">
    <source>
        <dbReference type="Proteomes" id="UP000327011"/>
    </source>
</evidence>
<dbReference type="PANTHER" id="PTHR43646">
    <property type="entry name" value="GLYCOSYLTRANSFERASE"/>
    <property type="match status" value="1"/>
</dbReference>
<dbReference type="RefSeq" id="WP_150939793.1">
    <property type="nucleotide sequence ID" value="NZ_VYTZ01000020.1"/>
</dbReference>
<evidence type="ECO:0000259" key="2">
    <source>
        <dbReference type="Pfam" id="PF00535"/>
    </source>
</evidence>
<evidence type="ECO:0000256" key="1">
    <source>
        <dbReference type="SAM" id="MobiDB-lite"/>
    </source>
</evidence>
<dbReference type="NCBIfam" id="TIGR03965">
    <property type="entry name" value="mycofact_glyco"/>
    <property type="match status" value="1"/>
</dbReference>
<comment type="caution">
    <text evidence="3">The sequence shown here is derived from an EMBL/GenBank/DDBJ whole genome shotgun (WGS) entry which is preliminary data.</text>
</comment>
<dbReference type="Gene3D" id="3.90.550.10">
    <property type="entry name" value="Spore Coat Polysaccharide Biosynthesis Protein SpsA, Chain A"/>
    <property type="match status" value="1"/>
</dbReference>
<gene>
    <name evidence="3" type="primary">mftF</name>
    <name evidence="3" type="ORF">F5972_34055</name>
</gene>
<dbReference type="InterPro" id="IPR001173">
    <property type="entry name" value="Glyco_trans_2-like"/>
</dbReference>